<dbReference type="GO" id="GO:0016410">
    <property type="term" value="F:N-acyltransferase activity"/>
    <property type="evidence" value="ECO:0007669"/>
    <property type="project" value="TreeGrafter"/>
</dbReference>
<dbReference type="RefSeq" id="WP_183166032.1">
    <property type="nucleotide sequence ID" value="NZ_JACHXI010000005.1"/>
</dbReference>
<evidence type="ECO:0000256" key="1">
    <source>
        <dbReference type="ARBA" id="ARBA00004924"/>
    </source>
</evidence>
<name>A0A839T334_AZOMA</name>
<sequence>MSTDTARPYLPLMALNPRLGLRTLDIDNDIDLLHSWFVMEYAYFWNMQHYSLEQTRAFYKDLLNSGHGNVFLGLYDNEPAFVVECYDPHFDPVGNHYAVQPGDIGMHFFVGPPSRPIRHFTRDVLRTIMAFLFFELGATRVVVEPDVRNEKIHRLNQAVGFVRDKDIQLPTKTAQLAFCTRSAFEHSLLQED</sequence>
<gene>
    <name evidence="3" type="ORF">FHR87_001465</name>
</gene>
<dbReference type="PANTHER" id="PTHR31438:SF1">
    <property type="entry name" value="LYSINE N-ACYLTRANSFERASE C17G9.06C-RELATED"/>
    <property type="match status" value="1"/>
</dbReference>
<accession>A0A839T334</accession>
<comment type="pathway">
    <text evidence="1">Siderophore biosynthesis.</text>
</comment>
<dbReference type="InterPro" id="IPR019432">
    <property type="entry name" value="Acyltransferase_MbtK/IucB-like"/>
</dbReference>
<protein>
    <submittedName>
        <fullName evidence="3">RimJ/RimL family protein N-acetyltransferase</fullName>
    </submittedName>
</protein>
<dbReference type="Proteomes" id="UP000549250">
    <property type="component" value="Unassembled WGS sequence"/>
</dbReference>
<comment type="caution">
    <text evidence="3">The sequence shown here is derived from an EMBL/GenBank/DDBJ whole genome shotgun (WGS) entry which is preliminary data.</text>
</comment>
<dbReference type="SUPFAM" id="SSF55729">
    <property type="entry name" value="Acyl-CoA N-acyltransferases (Nat)"/>
    <property type="match status" value="1"/>
</dbReference>
<organism evidence="3 4">
    <name type="scientific">Azomonas macrocytogenes</name>
    <name type="common">Azotobacter macrocytogenes</name>
    <dbReference type="NCBI Taxonomy" id="69962"/>
    <lineage>
        <taxon>Bacteria</taxon>
        <taxon>Pseudomonadati</taxon>
        <taxon>Pseudomonadota</taxon>
        <taxon>Gammaproteobacteria</taxon>
        <taxon>Pseudomonadales</taxon>
        <taxon>Pseudomonadaceae</taxon>
        <taxon>Azomonas</taxon>
    </lineage>
</organism>
<dbReference type="Pfam" id="PF13523">
    <property type="entry name" value="Acetyltransf_8"/>
    <property type="match status" value="1"/>
</dbReference>
<dbReference type="GO" id="GO:0019290">
    <property type="term" value="P:siderophore biosynthetic process"/>
    <property type="evidence" value="ECO:0007669"/>
    <property type="project" value="InterPro"/>
</dbReference>
<dbReference type="PANTHER" id="PTHR31438">
    <property type="entry name" value="LYSINE N-ACYLTRANSFERASE C17G9.06C-RELATED"/>
    <property type="match status" value="1"/>
</dbReference>
<dbReference type="Gene3D" id="3.40.630.30">
    <property type="match status" value="1"/>
</dbReference>
<reference evidence="3 4" key="1">
    <citation type="submission" date="2020-08" db="EMBL/GenBank/DDBJ databases">
        <title>Genomic Encyclopedia of Type Strains, Phase III (KMG-III): the genomes of soil and plant-associated and newly described type strains.</title>
        <authorList>
            <person name="Whitman W."/>
        </authorList>
    </citation>
    <scope>NUCLEOTIDE SEQUENCE [LARGE SCALE GENOMIC DNA]</scope>
    <source>
        <strain evidence="3 4">CECT 4462</strain>
    </source>
</reference>
<evidence type="ECO:0000313" key="3">
    <source>
        <dbReference type="EMBL" id="MBB3103070.1"/>
    </source>
</evidence>
<dbReference type="SMART" id="SM01006">
    <property type="entry name" value="AlcB"/>
    <property type="match status" value="1"/>
</dbReference>
<keyword evidence="3" id="KW-0808">Transferase</keyword>
<proteinExistence type="predicted"/>
<keyword evidence="4" id="KW-1185">Reference proteome</keyword>
<evidence type="ECO:0000259" key="2">
    <source>
        <dbReference type="SMART" id="SM01006"/>
    </source>
</evidence>
<dbReference type="EMBL" id="JACHXI010000005">
    <property type="protein sequence ID" value="MBB3103070.1"/>
    <property type="molecule type" value="Genomic_DNA"/>
</dbReference>
<feature type="domain" description="Acyltransferase MbtK/IucB-like conserved" evidence="2">
    <location>
        <begin position="22"/>
        <end position="69"/>
    </location>
</feature>
<dbReference type="AlphaFoldDB" id="A0A839T334"/>
<dbReference type="InterPro" id="IPR016181">
    <property type="entry name" value="Acyl_CoA_acyltransferase"/>
</dbReference>
<evidence type="ECO:0000313" key="4">
    <source>
        <dbReference type="Proteomes" id="UP000549250"/>
    </source>
</evidence>